<dbReference type="EMBL" id="FBSY01000002">
    <property type="protein sequence ID" value="CUW05797.1"/>
    <property type="molecule type" value="Genomic_DNA"/>
</dbReference>
<dbReference type="InterPro" id="IPR036291">
    <property type="entry name" value="NAD(P)-bd_dom_sf"/>
</dbReference>
<evidence type="ECO:0000259" key="3">
    <source>
        <dbReference type="Pfam" id="PF02894"/>
    </source>
</evidence>
<organism evidence="5 7">
    <name type="scientific">Leuconostoc gasicomitatum</name>
    <dbReference type="NCBI Taxonomy" id="115778"/>
    <lineage>
        <taxon>Bacteria</taxon>
        <taxon>Bacillati</taxon>
        <taxon>Bacillota</taxon>
        <taxon>Bacilli</taxon>
        <taxon>Lactobacillales</taxon>
        <taxon>Lactobacillaceae</taxon>
        <taxon>Leuconostoc</taxon>
        <taxon>Leuconostoc gelidum group</taxon>
    </lineage>
</organism>
<proteinExistence type="inferred from homology"/>
<keyword evidence="6" id="KW-1185">Reference proteome</keyword>
<dbReference type="InterPro" id="IPR051317">
    <property type="entry name" value="Gfo/Idh/MocA_oxidoreduct"/>
</dbReference>
<dbReference type="Pfam" id="PF02894">
    <property type="entry name" value="GFO_IDH_MocA_C"/>
    <property type="match status" value="1"/>
</dbReference>
<evidence type="ECO:0000313" key="5">
    <source>
        <dbReference type="EMBL" id="MBZ5963370.1"/>
    </source>
</evidence>
<sequence>MLNIAYIGFGKSTNRYHLPYLKLRLDQFKVGRIVTPTLGKRPADQFEWETTGTIFSTDVQDIINDSTIDLVVVVTPSASHYTMTKRLLEAGKNVLVDKPMAANFDEAKILVDLARKQGLFVMPYQSRRFDSDFLTVKQVIGNGYLGRLVDLEVHMDHYRPNDGIFEGPAIDGSLYGHGVHLVDQVVSLFGAPKSAMYDLRATRILEATLDDQIEVNMFYKNALKATIQTTELATIQYPKWQLRGTHGTFIKYDVDEQENDLKAGIMPGTVGFGVDAPQNYGKLVYFNQSGDRIEKMVPSVLGDYGRIYDSVFDTLVNGAPKLVSDEQMLTVMKLLSTGVSTDSNKLVSFSGN</sequence>
<dbReference type="Proteomes" id="UP000752647">
    <property type="component" value="Unassembled WGS sequence"/>
</dbReference>
<reference evidence="5" key="2">
    <citation type="submission" date="2021-05" db="EMBL/GenBank/DDBJ databases">
        <title>Pangenome of Leuconostoc gelidum warrants species status for Leuconostoc gelidum subsp. gasicomitatum.</title>
        <authorList>
            <person name="Johansson P."/>
            <person name="Sade E."/>
            <person name="Hultman J."/>
            <person name="Auvinen P."/>
            <person name="Bjorkroth J."/>
        </authorList>
    </citation>
    <scope>NUCLEOTIDE SEQUENCE</scope>
    <source>
        <strain evidence="5">A.21.4</strain>
    </source>
</reference>
<dbReference type="SUPFAM" id="SSF51735">
    <property type="entry name" value="NAD(P)-binding Rossmann-fold domains"/>
    <property type="match status" value="1"/>
</dbReference>
<dbReference type="InterPro" id="IPR004104">
    <property type="entry name" value="Gfo/Idh/MocA-like_OxRdtase_C"/>
</dbReference>
<feature type="domain" description="Gfo/Idh/MocA-like oxidoreductase N-terminal" evidence="2">
    <location>
        <begin position="2"/>
        <end position="123"/>
    </location>
</feature>
<dbReference type="Gene3D" id="3.30.360.10">
    <property type="entry name" value="Dihydrodipicolinate Reductase, domain 2"/>
    <property type="match status" value="1"/>
</dbReference>
<accession>A0A9Q3SYN5</accession>
<dbReference type="Gene3D" id="3.40.50.720">
    <property type="entry name" value="NAD(P)-binding Rossmann-like Domain"/>
    <property type="match status" value="1"/>
</dbReference>
<dbReference type="Pfam" id="PF01408">
    <property type="entry name" value="GFO_IDH_MocA"/>
    <property type="match status" value="1"/>
</dbReference>
<reference evidence="4 6" key="1">
    <citation type="submission" date="2015-12" db="EMBL/GenBank/DDBJ databases">
        <authorList>
            <person name="Andreevskaya M."/>
        </authorList>
    </citation>
    <scope>NUCLEOTIDE SEQUENCE [LARGE SCALE GENOMIC DNA]</scope>
    <source>
        <strain evidence="4 6">C122c</strain>
    </source>
</reference>
<dbReference type="PANTHER" id="PTHR43708">
    <property type="entry name" value="CONSERVED EXPRESSED OXIDOREDUCTASE (EUROFUNG)"/>
    <property type="match status" value="1"/>
</dbReference>
<gene>
    <name evidence="4" type="ORF">C122C_1226</name>
    <name evidence="5" type="ORF">KIJ12_09475</name>
</gene>
<dbReference type="AlphaFoldDB" id="A0A9Q3SYN5"/>
<evidence type="ECO:0000256" key="1">
    <source>
        <dbReference type="ARBA" id="ARBA00010928"/>
    </source>
</evidence>
<protein>
    <submittedName>
        <fullName evidence="4">Aerobic energy metabolism</fullName>
    </submittedName>
    <submittedName>
        <fullName evidence="5">Gfo/Idh/MocA family oxidoreductase</fullName>
    </submittedName>
</protein>
<comment type="caution">
    <text evidence="5">The sequence shown here is derived from an EMBL/GenBank/DDBJ whole genome shotgun (WGS) entry which is preliminary data.</text>
</comment>
<dbReference type="GO" id="GO:0000166">
    <property type="term" value="F:nucleotide binding"/>
    <property type="evidence" value="ECO:0007669"/>
    <property type="project" value="InterPro"/>
</dbReference>
<name>A0A9Q3SYN5_9LACO</name>
<comment type="similarity">
    <text evidence="1">Belongs to the Gfo/Idh/MocA family.</text>
</comment>
<evidence type="ECO:0000313" key="6">
    <source>
        <dbReference type="Proteomes" id="UP000199271"/>
    </source>
</evidence>
<dbReference type="InterPro" id="IPR000683">
    <property type="entry name" value="Gfo/Idh/MocA-like_OxRdtase_N"/>
</dbReference>
<evidence type="ECO:0000313" key="4">
    <source>
        <dbReference type="EMBL" id="CUW05797.1"/>
    </source>
</evidence>
<evidence type="ECO:0000259" key="2">
    <source>
        <dbReference type="Pfam" id="PF01408"/>
    </source>
</evidence>
<dbReference type="Proteomes" id="UP000199271">
    <property type="component" value="Unassembled WGS sequence"/>
</dbReference>
<evidence type="ECO:0000313" key="7">
    <source>
        <dbReference type="Proteomes" id="UP000752647"/>
    </source>
</evidence>
<feature type="domain" description="Gfo/Idh/MocA-like oxidoreductase C-terminal" evidence="3">
    <location>
        <begin position="137"/>
        <end position="339"/>
    </location>
</feature>
<dbReference type="PANTHER" id="PTHR43708:SF7">
    <property type="entry name" value="OXIDOREDUCTASE"/>
    <property type="match status" value="1"/>
</dbReference>
<dbReference type="RefSeq" id="WP_089997423.1">
    <property type="nucleotide sequence ID" value="NZ_CBCPIF010000001.1"/>
</dbReference>
<dbReference type="EMBL" id="JAHBFI010000021">
    <property type="protein sequence ID" value="MBZ5963370.1"/>
    <property type="molecule type" value="Genomic_DNA"/>
</dbReference>